<proteinExistence type="predicted"/>
<organism evidence="1 2">
    <name type="scientific">Gossypium anomalum</name>
    <dbReference type="NCBI Taxonomy" id="47600"/>
    <lineage>
        <taxon>Eukaryota</taxon>
        <taxon>Viridiplantae</taxon>
        <taxon>Streptophyta</taxon>
        <taxon>Embryophyta</taxon>
        <taxon>Tracheophyta</taxon>
        <taxon>Spermatophyta</taxon>
        <taxon>Magnoliopsida</taxon>
        <taxon>eudicotyledons</taxon>
        <taxon>Gunneridae</taxon>
        <taxon>Pentapetalae</taxon>
        <taxon>rosids</taxon>
        <taxon>malvids</taxon>
        <taxon>Malvales</taxon>
        <taxon>Malvaceae</taxon>
        <taxon>Malvoideae</taxon>
        <taxon>Gossypium</taxon>
    </lineage>
</organism>
<evidence type="ECO:0000313" key="1">
    <source>
        <dbReference type="EMBL" id="KAG8490386.1"/>
    </source>
</evidence>
<keyword evidence="2" id="KW-1185">Reference proteome</keyword>
<dbReference type="Proteomes" id="UP000701853">
    <property type="component" value="Chromosome 6"/>
</dbReference>
<dbReference type="AlphaFoldDB" id="A0A8J6D0G5"/>
<dbReference type="OrthoDB" id="10541343at2759"/>
<reference evidence="1 2" key="1">
    <citation type="journal article" date="2021" name="bioRxiv">
        <title>The Gossypium anomalum genome as a resource for cotton improvement and evolutionary analysis of hybrid incompatibility.</title>
        <authorList>
            <person name="Grover C.E."/>
            <person name="Yuan D."/>
            <person name="Arick M.A."/>
            <person name="Miller E.R."/>
            <person name="Hu G."/>
            <person name="Peterson D.G."/>
            <person name="Wendel J.F."/>
            <person name="Udall J.A."/>
        </authorList>
    </citation>
    <scope>NUCLEOTIDE SEQUENCE [LARGE SCALE GENOMIC DNA]</scope>
    <source>
        <strain evidence="1">JFW-Udall</strain>
        <tissue evidence="1">Leaf</tissue>
    </source>
</reference>
<evidence type="ECO:0000313" key="2">
    <source>
        <dbReference type="Proteomes" id="UP000701853"/>
    </source>
</evidence>
<sequence length="97" mass="11597">MALQRRSMMSLDPSNFDFQRRGQRSMTDLQDLIYVYCMCMRRVCVMYPSLCRIIRMEERREARVKETVLGNSSWDPTPWHCSGMFQKLLVLGCWDSF</sequence>
<name>A0A8J6D0G5_9ROSI</name>
<protein>
    <submittedName>
        <fullName evidence="1">Uncharacterized protein</fullName>
    </submittedName>
</protein>
<gene>
    <name evidence="1" type="ORF">CXB51_016120</name>
</gene>
<comment type="caution">
    <text evidence="1">The sequence shown here is derived from an EMBL/GenBank/DDBJ whole genome shotgun (WGS) entry which is preliminary data.</text>
</comment>
<dbReference type="EMBL" id="JAHUZN010000006">
    <property type="protein sequence ID" value="KAG8490386.1"/>
    <property type="molecule type" value="Genomic_DNA"/>
</dbReference>
<accession>A0A8J6D0G5</accession>